<dbReference type="SUPFAM" id="SSF53474">
    <property type="entry name" value="alpha/beta-Hydrolases"/>
    <property type="match status" value="1"/>
</dbReference>
<dbReference type="InterPro" id="IPR022742">
    <property type="entry name" value="Hydrolase_4"/>
</dbReference>
<proteinExistence type="predicted"/>
<dbReference type="Pfam" id="PF12146">
    <property type="entry name" value="Hydrolase_4"/>
    <property type="match status" value="1"/>
</dbReference>
<evidence type="ECO:0000313" key="3">
    <source>
        <dbReference type="Proteomes" id="UP000018211"/>
    </source>
</evidence>
<feature type="domain" description="Serine aminopeptidase S33" evidence="1">
    <location>
        <begin position="54"/>
        <end position="311"/>
    </location>
</feature>
<reference evidence="2 3" key="1">
    <citation type="journal article" date="2013" name="ISME J.">
        <title>Comparative genomics of pathogenic lineages of Vibrio nigripulchritudo identifies virulence-associated traits.</title>
        <authorList>
            <person name="Goudenege D."/>
            <person name="Labreuche Y."/>
            <person name="Krin E."/>
            <person name="Ansquer D."/>
            <person name="Mangenot S."/>
            <person name="Calteau A."/>
            <person name="Medigue C."/>
            <person name="Mazel D."/>
            <person name="Polz M.F."/>
            <person name="Le Roux F."/>
        </authorList>
    </citation>
    <scope>NUCLEOTIDE SEQUENCE [LARGE SCALE GENOMIC DNA]</scope>
    <source>
        <strain evidence="2 3">SOn1</strain>
    </source>
</reference>
<dbReference type="InterPro" id="IPR029058">
    <property type="entry name" value="AB_hydrolase_fold"/>
</dbReference>
<name>A0AAV2VSJ1_9VIBR</name>
<accession>A0AAV2VSJ1</accession>
<organism evidence="2 3">
    <name type="scientific">Vibrio nigripulchritudo SOn1</name>
    <dbReference type="NCBI Taxonomy" id="1238450"/>
    <lineage>
        <taxon>Bacteria</taxon>
        <taxon>Pseudomonadati</taxon>
        <taxon>Pseudomonadota</taxon>
        <taxon>Gammaproteobacteria</taxon>
        <taxon>Vibrionales</taxon>
        <taxon>Vibrionaceae</taxon>
        <taxon>Vibrio</taxon>
    </lineage>
</organism>
<comment type="caution">
    <text evidence="2">The sequence shown here is derived from an EMBL/GenBank/DDBJ whole genome shotgun (WGS) entry which is preliminary data.</text>
</comment>
<dbReference type="Proteomes" id="UP000018211">
    <property type="component" value="Unassembled WGS sequence"/>
</dbReference>
<dbReference type="Gene3D" id="3.40.50.1820">
    <property type="entry name" value="alpha/beta hydrolase"/>
    <property type="match status" value="1"/>
</dbReference>
<evidence type="ECO:0000259" key="1">
    <source>
        <dbReference type="Pfam" id="PF12146"/>
    </source>
</evidence>
<dbReference type="EMBL" id="CAOF01000124">
    <property type="protein sequence ID" value="CCO47674.1"/>
    <property type="molecule type" value="Genomic_DNA"/>
</dbReference>
<protein>
    <submittedName>
        <fullName evidence="2">Lysophospholipase L2</fullName>
    </submittedName>
</protein>
<dbReference type="PANTHER" id="PTHR11614">
    <property type="entry name" value="PHOSPHOLIPASE-RELATED"/>
    <property type="match status" value="1"/>
</dbReference>
<dbReference type="InterPro" id="IPR051044">
    <property type="entry name" value="MAG_DAG_Lipase"/>
</dbReference>
<dbReference type="AlphaFoldDB" id="A0AAV2VSJ1"/>
<dbReference type="RefSeq" id="WP_022612395.1">
    <property type="nucleotide sequence ID" value="NZ_LK391965.1"/>
</dbReference>
<gene>
    <name evidence="2" type="primary">LypA</name>
    <name evidence="2" type="ORF">VIBNISOn1_330016</name>
</gene>
<sequence length="331" mass="37991">MSETASSHYPFSQEDTFSQNYELQIAPFWQQRQHGYAKGKNQRQLYWVSFTSPEHTKAIVVVNGRIESTWKYQELFFDLFQQGYDVYSYDHQGQGLSDRLLDNPELGHVVEFQDYVEDLDLMVSQFHVERYGESFLLGHSMGGAIIARYLQTHPSAPFQAAALSAPMFGLNLSWYMKPIAKTLSRIISSFSKAPDFAPGQGPYWIKPFENNPLTFSKTRYTWFRELYETMPQLKLGGPSSHWVWQSLIAAQQCVKHAADIKTPLLLLQAGDDIIVSNEAQSAFINNLKHANLPNDKLVLPDSRHELLFERDHIRNVALSKILGFFQSKQTT</sequence>
<evidence type="ECO:0000313" key="2">
    <source>
        <dbReference type="EMBL" id="CCO47674.1"/>
    </source>
</evidence>